<reference evidence="2" key="1">
    <citation type="submission" date="2018-06" db="EMBL/GenBank/DDBJ databases">
        <authorList>
            <person name="Zhirakovskaya E."/>
        </authorList>
    </citation>
    <scope>NUCLEOTIDE SEQUENCE</scope>
</reference>
<protein>
    <submittedName>
        <fullName evidence="2">Uncharacterized protein</fullName>
    </submittedName>
</protein>
<sequence length="54" mass="5814">MLPDKKSRNCEWSKFCTSPANEPGSGYAKSPDQVRGGPSRETENQINISLAGCA</sequence>
<dbReference type="AlphaFoldDB" id="A0A3B0UQH0"/>
<name>A0A3B0UQH0_9ZZZZ</name>
<feature type="region of interest" description="Disordered" evidence="1">
    <location>
        <begin position="16"/>
        <end position="54"/>
    </location>
</feature>
<proteinExistence type="predicted"/>
<gene>
    <name evidence="2" type="ORF">MNBD_ALPHA11-104</name>
</gene>
<organism evidence="2">
    <name type="scientific">hydrothermal vent metagenome</name>
    <dbReference type="NCBI Taxonomy" id="652676"/>
    <lineage>
        <taxon>unclassified sequences</taxon>
        <taxon>metagenomes</taxon>
        <taxon>ecological metagenomes</taxon>
    </lineage>
</organism>
<evidence type="ECO:0000256" key="1">
    <source>
        <dbReference type="SAM" id="MobiDB-lite"/>
    </source>
</evidence>
<dbReference type="EMBL" id="UOEQ01000382">
    <property type="protein sequence ID" value="VAW21896.1"/>
    <property type="molecule type" value="Genomic_DNA"/>
</dbReference>
<evidence type="ECO:0000313" key="2">
    <source>
        <dbReference type="EMBL" id="VAW21896.1"/>
    </source>
</evidence>
<accession>A0A3B0UQH0</accession>